<protein>
    <submittedName>
        <fullName evidence="3">Discoidin domain-containing protein</fullName>
    </submittedName>
</protein>
<name>A0ABS2ASH8_9ACTN</name>
<feature type="region of interest" description="Disordered" evidence="1">
    <location>
        <begin position="38"/>
        <end position="59"/>
    </location>
</feature>
<accession>A0ABS2ASH8</accession>
<keyword evidence="4" id="KW-1185">Reference proteome</keyword>
<dbReference type="Gene3D" id="2.60.120.260">
    <property type="entry name" value="Galactose-binding domain-like"/>
    <property type="match status" value="1"/>
</dbReference>
<reference evidence="3 4" key="1">
    <citation type="submission" date="2021-01" db="EMBL/GenBank/DDBJ databases">
        <title>Actinoplanes sp. nov. LDG1-06 isolated from lichen.</title>
        <authorList>
            <person name="Saeng-In P."/>
            <person name="Phongsopitanun W."/>
            <person name="Kanchanasin P."/>
            <person name="Yuki M."/>
            <person name="Kudo T."/>
            <person name="Ohkuma M."/>
            <person name="Tanasupawat S."/>
        </authorList>
    </citation>
    <scope>NUCLEOTIDE SEQUENCE [LARGE SCALE GENOMIC DNA]</scope>
    <source>
        <strain evidence="3 4">LDG1-06</strain>
    </source>
</reference>
<dbReference type="RefSeq" id="WP_203383187.1">
    <property type="nucleotide sequence ID" value="NZ_JAENHP010000029.1"/>
</dbReference>
<dbReference type="Proteomes" id="UP000632138">
    <property type="component" value="Unassembled WGS sequence"/>
</dbReference>
<feature type="region of interest" description="Disordered" evidence="1">
    <location>
        <begin position="1"/>
        <end position="22"/>
    </location>
</feature>
<dbReference type="PROSITE" id="PS50022">
    <property type="entry name" value="FA58C_3"/>
    <property type="match status" value="1"/>
</dbReference>
<dbReference type="EMBL" id="JAENHP010000029">
    <property type="protein sequence ID" value="MBM2622832.1"/>
    <property type="molecule type" value="Genomic_DNA"/>
</dbReference>
<evidence type="ECO:0000313" key="4">
    <source>
        <dbReference type="Proteomes" id="UP000632138"/>
    </source>
</evidence>
<proteinExistence type="predicted"/>
<feature type="compositionally biased region" description="Pro residues" evidence="1">
    <location>
        <begin position="1"/>
        <end position="15"/>
    </location>
</feature>
<evidence type="ECO:0000313" key="3">
    <source>
        <dbReference type="EMBL" id="MBM2622832.1"/>
    </source>
</evidence>
<feature type="domain" description="F5/8 type C" evidence="2">
    <location>
        <begin position="52"/>
        <end position="190"/>
    </location>
</feature>
<dbReference type="InterPro" id="IPR000421">
    <property type="entry name" value="FA58C"/>
</dbReference>
<organism evidence="3 4">
    <name type="scientific">Paractinoplanes ovalisporus</name>
    <dbReference type="NCBI Taxonomy" id="2810368"/>
    <lineage>
        <taxon>Bacteria</taxon>
        <taxon>Bacillati</taxon>
        <taxon>Actinomycetota</taxon>
        <taxon>Actinomycetes</taxon>
        <taxon>Micromonosporales</taxon>
        <taxon>Micromonosporaceae</taxon>
        <taxon>Paractinoplanes</taxon>
    </lineage>
</organism>
<sequence length="190" mass="20012">MPAPSVPSPVVPPAPVAGSEPVVQPSVTWSEAVAAPITGVPKPSPTVTSRPVPPKVTGKANPAGANLALTGFAAASSIEADHFAASEAIDGDPSTRWSSGFAEPQWLRVDLRERRSLTEVTLVWEHAHAIAYRVDVSLDGKTWKPIFSTTAGAGGTVTVDAGGTVARFVRMYGTKRSNQYGFSLFEFQVR</sequence>
<evidence type="ECO:0000259" key="2">
    <source>
        <dbReference type="PROSITE" id="PS50022"/>
    </source>
</evidence>
<evidence type="ECO:0000256" key="1">
    <source>
        <dbReference type="SAM" id="MobiDB-lite"/>
    </source>
</evidence>
<dbReference type="SUPFAM" id="SSF49785">
    <property type="entry name" value="Galactose-binding domain-like"/>
    <property type="match status" value="1"/>
</dbReference>
<comment type="caution">
    <text evidence="3">The sequence shown here is derived from an EMBL/GenBank/DDBJ whole genome shotgun (WGS) entry which is preliminary data.</text>
</comment>
<gene>
    <name evidence="3" type="ORF">JIG36_45760</name>
</gene>
<dbReference type="Pfam" id="PF00754">
    <property type="entry name" value="F5_F8_type_C"/>
    <property type="match status" value="1"/>
</dbReference>
<dbReference type="InterPro" id="IPR008979">
    <property type="entry name" value="Galactose-bd-like_sf"/>
</dbReference>